<feature type="transmembrane region" description="Helical" evidence="1">
    <location>
        <begin position="56"/>
        <end position="72"/>
    </location>
</feature>
<dbReference type="EMBL" id="JACBZR010000001">
    <property type="protein sequence ID" value="NYI76022.1"/>
    <property type="molecule type" value="Genomic_DNA"/>
</dbReference>
<comment type="caution">
    <text evidence="2">The sequence shown here is derived from an EMBL/GenBank/DDBJ whole genome shotgun (WGS) entry which is preliminary data.</text>
</comment>
<proteinExistence type="predicted"/>
<evidence type="ECO:0000313" key="2">
    <source>
        <dbReference type="EMBL" id="NYI76022.1"/>
    </source>
</evidence>
<gene>
    <name evidence="2" type="ORF">BJ988_000670</name>
</gene>
<dbReference type="RefSeq" id="WP_179656699.1">
    <property type="nucleotide sequence ID" value="NZ_JACBZR010000001.1"/>
</dbReference>
<evidence type="ECO:0000313" key="3">
    <source>
        <dbReference type="Proteomes" id="UP000564496"/>
    </source>
</evidence>
<sequence>MRPLGGGLARCGAGLLAGLLVGVAAVAVHPWWWGLLLAVAASSATLLALPRGVARVAYAAAWGIVVALAATPRPAGGYAVAGDLAGYLMILWAVLMIVVATATVSRATSRVDRAHSGK</sequence>
<dbReference type="Proteomes" id="UP000564496">
    <property type="component" value="Unassembled WGS sequence"/>
</dbReference>
<feature type="transmembrane region" description="Helical" evidence="1">
    <location>
        <begin position="7"/>
        <end position="25"/>
    </location>
</feature>
<keyword evidence="1" id="KW-0812">Transmembrane</keyword>
<keyword evidence="3" id="KW-1185">Reference proteome</keyword>
<accession>A0A7Z0DIJ7</accession>
<keyword evidence="1" id="KW-1133">Transmembrane helix</keyword>
<feature type="transmembrane region" description="Helical" evidence="1">
    <location>
        <begin position="31"/>
        <end position="49"/>
    </location>
</feature>
<organism evidence="2 3">
    <name type="scientific">Nocardioides panzhihuensis</name>
    <dbReference type="NCBI Taxonomy" id="860243"/>
    <lineage>
        <taxon>Bacteria</taxon>
        <taxon>Bacillati</taxon>
        <taxon>Actinomycetota</taxon>
        <taxon>Actinomycetes</taxon>
        <taxon>Propionibacteriales</taxon>
        <taxon>Nocardioidaceae</taxon>
        <taxon>Nocardioides</taxon>
    </lineage>
</organism>
<feature type="transmembrane region" description="Helical" evidence="1">
    <location>
        <begin position="84"/>
        <end position="104"/>
    </location>
</feature>
<reference evidence="2 3" key="1">
    <citation type="submission" date="2020-07" db="EMBL/GenBank/DDBJ databases">
        <title>Sequencing the genomes of 1000 actinobacteria strains.</title>
        <authorList>
            <person name="Klenk H.-P."/>
        </authorList>
    </citation>
    <scope>NUCLEOTIDE SEQUENCE [LARGE SCALE GENOMIC DNA]</scope>
    <source>
        <strain evidence="2 3">DSM 26487</strain>
    </source>
</reference>
<dbReference type="AlphaFoldDB" id="A0A7Z0DIJ7"/>
<protein>
    <submittedName>
        <fullName evidence="2">Uncharacterized protein</fullName>
    </submittedName>
</protein>
<name>A0A7Z0DIJ7_9ACTN</name>
<keyword evidence="1" id="KW-0472">Membrane</keyword>
<evidence type="ECO:0000256" key="1">
    <source>
        <dbReference type="SAM" id="Phobius"/>
    </source>
</evidence>